<evidence type="ECO:0000313" key="4">
    <source>
        <dbReference type="Proteomes" id="UP000243180"/>
    </source>
</evidence>
<dbReference type="GO" id="GO:0004665">
    <property type="term" value="F:prephenate dehydrogenase (NADP+) activity"/>
    <property type="evidence" value="ECO:0007669"/>
    <property type="project" value="InterPro"/>
</dbReference>
<keyword evidence="4" id="KW-1185">Reference proteome</keyword>
<proteinExistence type="predicted"/>
<dbReference type="SUPFAM" id="SSF51735">
    <property type="entry name" value="NAD(P)-binding Rossmann-fold domains"/>
    <property type="match status" value="1"/>
</dbReference>
<dbReference type="InterPro" id="IPR050812">
    <property type="entry name" value="Preph/Arog_dehydrog"/>
</dbReference>
<accession>A0A1B4XFC4</accession>
<dbReference type="GO" id="GO:0006571">
    <property type="term" value="P:tyrosine biosynthetic process"/>
    <property type="evidence" value="ECO:0007669"/>
    <property type="project" value="InterPro"/>
</dbReference>
<keyword evidence="1" id="KW-0560">Oxidoreductase</keyword>
<dbReference type="FunCoup" id="A0A1B4XFC4">
    <property type="interactions" value="133"/>
</dbReference>
<evidence type="ECO:0000256" key="1">
    <source>
        <dbReference type="ARBA" id="ARBA00023002"/>
    </source>
</evidence>
<dbReference type="Proteomes" id="UP000243180">
    <property type="component" value="Chromosome"/>
</dbReference>
<dbReference type="GO" id="GO:0008977">
    <property type="term" value="F:prephenate dehydrogenase (NAD+) activity"/>
    <property type="evidence" value="ECO:0007669"/>
    <property type="project" value="InterPro"/>
</dbReference>
<dbReference type="PANTHER" id="PTHR21363:SF0">
    <property type="entry name" value="PREPHENATE DEHYDROGENASE [NADP(+)]"/>
    <property type="match status" value="1"/>
</dbReference>
<dbReference type="Pfam" id="PF02153">
    <property type="entry name" value="PDH_N"/>
    <property type="match status" value="1"/>
</dbReference>
<dbReference type="Pfam" id="PF20463">
    <property type="entry name" value="PDH_C"/>
    <property type="match status" value="1"/>
</dbReference>
<dbReference type="PROSITE" id="PS51176">
    <property type="entry name" value="PDH_ADH"/>
    <property type="match status" value="1"/>
</dbReference>
<reference evidence="3 4" key="1">
    <citation type="submission" date="2015-05" db="EMBL/GenBank/DDBJ databases">
        <title>Complete genome sequence of a sulfur-oxidizing gammaproteobacterium strain HA5.</title>
        <authorList>
            <person name="Miura A."/>
            <person name="Kojima H."/>
            <person name="Fukui M."/>
        </authorList>
    </citation>
    <scope>NUCLEOTIDE SEQUENCE [LARGE SCALE GENOMIC DNA]</scope>
    <source>
        <strain evidence="3 4">HA5</strain>
    </source>
</reference>
<feature type="domain" description="Prephenate/arogenate dehydrogenase" evidence="2">
    <location>
        <begin position="3"/>
        <end position="287"/>
    </location>
</feature>
<dbReference type="PANTHER" id="PTHR21363">
    <property type="entry name" value="PREPHENATE DEHYDROGENASE"/>
    <property type="match status" value="1"/>
</dbReference>
<name>A0A1B4XFC4_9GAMM</name>
<dbReference type="FunFam" id="3.40.50.720:FF:000208">
    <property type="entry name" value="Prephenate dehydrogenase"/>
    <property type="match status" value="1"/>
</dbReference>
<dbReference type="SUPFAM" id="SSF48179">
    <property type="entry name" value="6-phosphogluconate dehydrogenase C-terminal domain-like"/>
    <property type="match status" value="1"/>
</dbReference>
<dbReference type="InterPro" id="IPR003099">
    <property type="entry name" value="Prephen_DH"/>
</dbReference>
<dbReference type="AlphaFoldDB" id="A0A1B4XFC4"/>
<dbReference type="RefSeq" id="WP_096360344.1">
    <property type="nucleotide sequence ID" value="NZ_AP014879.1"/>
</dbReference>
<dbReference type="OrthoDB" id="9809920at2"/>
<dbReference type="EMBL" id="AP014879">
    <property type="protein sequence ID" value="BAV33494.1"/>
    <property type="molecule type" value="Genomic_DNA"/>
</dbReference>
<dbReference type="KEGG" id="slim:SCL_1181"/>
<dbReference type="Gene3D" id="1.10.3660.10">
    <property type="entry name" value="6-phosphogluconate dehydrogenase C-terminal like domain"/>
    <property type="match status" value="1"/>
</dbReference>
<dbReference type="InterPro" id="IPR046826">
    <property type="entry name" value="PDH_N"/>
</dbReference>
<protein>
    <submittedName>
        <fullName evidence="3">Prephenate dehydrogenase</fullName>
    </submittedName>
</protein>
<dbReference type="InterPro" id="IPR036291">
    <property type="entry name" value="NAD(P)-bd_dom_sf"/>
</dbReference>
<dbReference type="InParanoid" id="A0A1B4XFC4"/>
<evidence type="ECO:0000313" key="3">
    <source>
        <dbReference type="EMBL" id="BAV33494.1"/>
    </source>
</evidence>
<evidence type="ECO:0000259" key="2">
    <source>
        <dbReference type="PROSITE" id="PS51176"/>
    </source>
</evidence>
<sequence>MIDKLCIIGIGLIGGSLARALRDAGTVREIIGYGRSVGNLQQAVELGVIDRAEVSLPDAVRGAGMIVLAVPVGNMADILNTLAPVLPDNAVVTDVGSVKGSVIAAARAALGARFTHFVAGHPIAGTEQSGVAASLPDLFQRRRVILTPEAETDSDALARVRAMWEAAGAQVAMLTAVDHDRILAVSSHLPHMLAYCLMDMVVRHDDYRAILENSGGGFSDTTRIAASDPVMWRDICLANRDALLDALRQYHADLGAFVEAVEKGDAKWLCETFTRAKHARDSVNRKL</sequence>
<dbReference type="Gene3D" id="3.40.50.720">
    <property type="entry name" value="NAD(P)-binding Rossmann-like Domain"/>
    <property type="match status" value="1"/>
</dbReference>
<dbReference type="InterPro" id="IPR008927">
    <property type="entry name" value="6-PGluconate_DH-like_C_sf"/>
</dbReference>
<gene>
    <name evidence="3" type="ORF">SCL_1181</name>
</gene>
<dbReference type="InterPro" id="IPR046825">
    <property type="entry name" value="PDH_C"/>
</dbReference>
<dbReference type="GO" id="GO:0070403">
    <property type="term" value="F:NAD+ binding"/>
    <property type="evidence" value="ECO:0007669"/>
    <property type="project" value="InterPro"/>
</dbReference>
<organism evidence="3 4">
    <name type="scientific">Sulfuricaulis limicola</name>
    <dbReference type="NCBI Taxonomy" id="1620215"/>
    <lineage>
        <taxon>Bacteria</taxon>
        <taxon>Pseudomonadati</taxon>
        <taxon>Pseudomonadota</taxon>
        <taxon>Gammaproteobacteria</taxon>
        <taxon>Acidiferrobacterales</taxon>
        <taxon>Acidiferrobacteraceae</taxon>
        <taxon>Sulfuricaulis</taxon>
    </lineage>
</organism>